<name>A0A1X0P1T1_9TRYP</name>
<protein>
    <submittedName>
        <fullName evidence="3">Immunodominant antigen</fullName>
    </submittedName>
</protein>
<comment type="caution">
    <text evidence="3">The sequence shown here is derived from an EMBL/GenBank/DDBJ whole genome shotgun (WGS) entry which is preliminary data.</text>
</comment>
<sequence>MSGTPSDSGEALVMTDSPPADHFARLEQRARAALEDLAANAHRDDANTAEYVRTLREYRQACQERAQYVEADLVQQVLRHLRLDEETRHVRGLTEQQQQERDALEDAHREEFQAFHRVWNQRIDAFEEQQLDMESALLERQNAELQAFYQEMNDLSPRTAKCSRGLLDARAVEHILAEQREYARAYRTKQQADRLEARDAERFMQAKVELFERREALLRQKHLQERQVLDTKIERRRLELERARKRELDVLLQRYVNVRRELELQQNIIRSKTGTILLKHASNTKSDASGSAALVESASSGAFGLTVKRRHNDDANQSNNNPSPESKECIEGEKK</sequence>
<dbReference type="VEuPathDB" id="TriTrypDB:TM35_000081580"/>
<feature type="compositionally biased region" description="Polar residues" evidence="2">
    <location>
        <begin position="315"/>
        <end position="324"/>
    </location>
</feature>
<feature type="compositionally biased region" description="Basic and acidic residues" evidence="2">
    <location>
        <begin position="325"/>
        <end position="335"/>
    </location>
</feature>
<keyword evidence="4" id="KW-1185">Reference proteome</keyword>
<evidence type="ECO:0000256" key="1">
    <source>
        <dbReference type="SAM" id="Coils"/>
    </source>
</evidence>
<evidence type="ECO:0000256" key="2">
    <source>
        <dbReference type="SAM" id="MobiDB-lite"/>
    </source>
</evidence>
<dbReference type="PANTHER" id="PTHR47026">
    <property type="entry name" value="PIGMENTOSA GTPASE REGULATOR-LIKE PROTEIN, PUTATIVE-RELATED"/>
    <property type="match status" value="1"/>
</dbReference>
<dbReference type="EMBL" id="NBCO01000008">
    <property type="protein sequence ID" value="ORC90360.1"/>
    <property type="molecule type" value="Genomic_DNA"/>
</dbReference>
<dbReference type="OrthoDB" id="8062037at2759"/>
<feature type="region of interest" description="Disordered" evidence="2">
    <location>
        <begin position="305"/>
        <end position="335"/>
    </location>
</feature>
<keyword evidence="1" id="KW-0175">Coiled coil</keyword>
<evidence type="ECO:0000313" key="3">
    <source>
        <dbReference type="EMBL" id="ORC90360.1"/>
    </source>
</evidence>
<feature type="coiled-coil region" evidence="1">
    <location>
        <begin position="90"/>
        <end position="146"/>
    </location>
</feature>
<dbReference type="GeneID" id="39983803"/>
<accession>A0A1X0P1T1</accession>
<dbReference type="PANTHER" id="PTHR47026:SF2">
    <property type="entry name" value="FLAGELLAR ASSOCIATED PROTEIN"/>
    <property type="match status" value="1"/>
</dbReference>
<dbReference type="RefSeq" id="XP_028884426.1">
    <property type="nucleotide sequence ID" value="XM_029024023.1"/>
</dbReference>
<dbReference type="Proteomes" id="UP000192257">
    <property type="component" value="Unassembled WGS sequence"/>
</dbReference>
<organism evidence="3 4">
    <name type="scientific">Trypanosoma theileri</name>
    <dbReference type="NCBI Taxonomy" id="67003"/>
    <lineage>
        <taxon>Eukaryota</taxon>
        <taxon>Discoba</taxon>
        <taxon>Euglenozoa</taxon>
        <taxon>Kinetoplastea</taxon>
        <taxon>Metakinetoplastina</taxon>
        <taxon>Trypanosomatida</taxon>
        <taxon>Trypanosomatidae</taxon>
        <taxon>Trypanosoma</taxon>
    </lineage>
</organism>
<dbReference type="AlphaFoldDB" id="A0A1X0P1T1"/>
<evidence type="ECO:0000313" key="4">
    <source>
        <dbReference type="Proteomes" id="UP000192257"/>
    </source>
</evidence>
<reference evidence="3 4" key="1">
    <citation type="submission" date="2017-03" db="EMBL/GenBank/DDBJ databases">
        <title>An alternative strategy for trypanosome survival in the mammalian bloodstream revealed through genome and transcriptome analysis of the ubiquitous bovine parasite Trypanosoma (Megatrypanum) theileri.</title>
        <authorList>
            <person name="Kelly S."/>
            <person name="Ivens A."/>
            <person name="Mott A."/>
            <person name="O'Neill E."/>
            <person name="Emms D."/>
            <person name="Macleod O."/>
            <person name="Voorheis P."/>
            <person name="Matthews J."/>
            <person name="Matthews K."/>
            <person name="Carrington M."/>
        </authorList>
    </citation>
    <scope>NUCLEOTIDE SEQUENCE [LARGE SCALE GENOMIC DNA]</scope>
    <source>
        <strain evidence="3">Edinburgh</strain>
    </source>
</reference>
<proteinExistence type="predicted"/>
<gene>
    <name evidence="3" type="ORF">TM35_000081580</name>
</gene>